<organism evidence="3">
    <name type="scientific">Oppiella nova</name>
    <dbReference type="NCBI Taxonomy" id="334625"/>
    <lineage>
        <taxon>Eukaryota</taxon>
        <taxon>Metazoa</taxon>
        <taxon>Ecdysozoa</taxon>
        <taxon>Arthropoda</taxon>
        <taxon>Chelicerata</taxon>
        <taxon>Arachnida</taxon>
        <taxon>Acari</taxon>
        <taxon>Acariformes</taxon>
        <taxon>Sarcoptiformes</taxon>
        <taxon>Oribatida</taxon>
        <taxon>Brachypylina</taxon>
        <taxon>Oppioidea</taxon>
        <taxon>Oppiidae</taxon>
        <taxon>Oppiella</taxon>
    </lineage>
</organism>
<evidence type="ECO:0000256" key="2">
    <source>
        <dbReference type="SAM" id="Phobius"/>
    </source>
</evidence>
<sequence>AHHQRNRSNDFRLYSSSNIPVKTYSELNIYDLIASNRLRNNPDVNSGTLAIDQQNGLQSDEPPNCGFMSFRPRCLQQMATIQVFVFFCSILVTLQQALSSGYFNSVITTIEKRFDFPSKVTGAIVSTFELGNLLTIIFVSYFGTYRHIPQWIGKGILITGIGSIVFAIPHFMDIHNPLGAC</sequence>
<dbReference type="InterPro" id="IPR004156">
    <property type="entry name" value="OATP"/>
</dbReference>
<dbReference type="GO" id="GO:0043252">
    <property type="term" value="P:sodium-independent organic anion transport"/>
    <property type="evidence" value="ECO:0007669"/>
    <property type="project" value="TreeGrafter"/>
</dbReference>
<protein>
    <submittedName>
        <fullName evidence="3">Uncharacterized protein</fullName>
    </submittedName>
</protein>
<dbReference type="EMBL" id="CAJPVJ010047443">
    <property type="protein sequence ID" value="CAG2182726.1"/>
    <property type="molecule type" value="Genomic_DNA"/>
</dbReference>
<dbReference type="Proteomes" id="UP000728032">
    <property type="component" value="Unassembled WGS sequence"/>
</dbReference>
<reference evidence="3" key="1">
    <citation type="submission" date="2020-11" db="EMBL/GenBank/DDBJ databases">
        <authorList>
            <person name="Tran Van P."/>
        </authorList>
    </citation>
    <scope>NUCLEOTIDE SEQUENCE</scope>
</reference>
<dbReference type="GO" id="GO:0015347">
    <property type="term" value="F:sodium-independent organic anion transmembrane transporter activity"/>
    <property type="evidence" value="ECO:0007669"/>
    <property type="project" value="TreeGrafter"/>
</dbReference>
<feature type="non-terminal residue" evidence="3">
    <location>
        <position position="181"/>
    </location>
</feature>
<feature type="transmembrane region" description="Helical" evidence="2">
    <location>
        <begin position="155"/>
        <end position="172"/>
    </location>
</feature>
<dbReference type="GO" id="GO:0016323">
    <property type="term" value="C:basolateral plasma membrane"/>
    <property type="evidence" value="ECO:0007669"/>
    <property type="project" value="TreeGrafter"/>
</dbReference>
<evidence type="ECO:0000313" key="3">
    <source>
        <dbReference type="EMBL" id="CAD7665590.1"/>
    </source>
</evidence>
<dbReference type="SUPFAM" id="SSF103473">
    <property type="entry name" value="MFS general substrate transporter"/>
    <property type="match status" value="1"/>
</dbReference>
<dbReference type="Gene3D" id="1.20.1250.20">
    <property type="entry name" value="MFS general substrate transporter like domains"/>
    <property type="match status" value="1"/>
</dbReference>
<dbReference type="OrthoDB" id="6500019at2759"/>
<name>A0A7R9MS99_9ACAR</name>
<feature type="non-terminal residue" evidence="3">
    <location>
        <position position="1"/>
    </location>
</feature>
<dbReference type="InterPro" id="IPR036259">
    <property type="entry name" value="MFS_trans_sf"/>
</dbReference>
<dbReference type="PANTHER" id="PTHR11388:SF142">
    <property type="entry name" value="SOLUTE CARRIER ORGANIC ANION TRANSPORTER FAMILY MEMBER 5A1"/>
    <property type="match status" value="1"/>
</dbReference>
<feature type="transmembrane region" description="Helical" evidence="2">
    <location>
        <begin position="123"/>
        <end position="143"/>
    </location>
</feature>
<feature type="transmembrane region" description="Helical" evidence="2">
    <location>
        <begin position="78"/>
        <end position="103"/>
    </location>
</feature>
<keyword evidence="2" id="KW-1133">Transmembrane helix</keyword>
<dbReference type="AlphaFoldDB" id="A0A7R9MS99"/>
<evidence type="ECO:0000256" key="1">
    <source>
        <dbReference type="ARBA" id="ARBA00023157"/>
    </source>
</evidence>
<proteinExistence type="predicted"/>
<accession>A0A7R9MS99</accession>
<keyword evidence="2" id="KW-0472">Membrane</keyword>
<dbReference type="PANTHER" id="PTHR11388">
    <property type="entry name" value="ORGANIC ANION TRANSPORTER"/>
    <property type="match status" value="1"/>
</dbReference>
<keyword evidence="1" id="KW-1015">Disulfide bond</keyword>
<evidence type="ECO:0000313" key="4">
    <source>
        <dbReference type="Proteomes" id="UP000728032"/>
    </source>
</evidence>
<dbReference type="EMBL" id="OC962268">
    <property type="protein sequence ID" value="CAD7665590.1"/>
    <property type="molecule type" value="Genomic_DNA"/>
</dbReference>
<gene>
    <name evidence="3" type="ORF">ONB1V03_LOCUS22147</name>
</gene>
<dbReference type="Pfam" id="PF03137">
    <property type="entry name" value="OATP"/>
    <property type="match status" value="1"/>
</dbReference>
<keyword evidence="4" id="KW-1185">Reference proteome</keyword>
<keyword evidence="2" id="KW-0812">Transmembrane</keyword>